<name>A0ABP0DHR0_9PEZI</name>
<proteinExistence type="predicted"/>
<dbReference type="Proteomes" id="UP001642502">
    <property type="component" value="Unassembled WGS sequence"/>
</dbReference>
<evidence type="ECO:0000256" key="1">
    <source>
        <dbReference type="SAM" id="MobiDB-lite"/>
    </source>
</evidence>
<gene>
    <name evidence="2" type="ORF">SEPCBS119000_002126</name>
</gene>
<feature type="region of interest" description="Disordered" evidence="1">
    <location>
        <begin position="217"/>
        <end position="316"/>
    </location>
</feature>
<accession>A0ABP0DHR0</accession>
<comment type="caution">
    <text evidence="2">The sequence shown here is derived from an EMBL/GenBank/DDBJ whole genome shotgun (WGS) entry which is preliminary data.</text>
</comment>
<dbReference type="SUPFAM" id="SSF51316">
    <property type="entry name" value="Mss4-like"/>
    <property type="match status" value="1"/>
</dbReference>
<evidence type="ECO:0000313" key="3">
    <source>
        <dbReference type="Proteomes" id="UP001642502"/>
    </source>
</evidence>
<dbReference type="InterPro" id="IPR011057">
    <property type="entry name" value="Mss4-like_sf"/>
</dbReference>
<evidence type="ECO:0008006" key="4">
    <source>
        <dbReference type="Google" id="ProtNLM"/>
    </source>
</evidence>
<protein>
    <recommendedName>
        <fullName evidence="4">CENP-V/GFA domain-containing protein</fullName>
    </recommendedName>
</protein>
<feature type="compositionally biased region" description="Basic and acidic residues" evidence="1">
    <location>
        <begin position="242"/>
        <end position="252"/>
    </location>
</feature>
<organism evidence="2 3">
    <name type="scientific">Sporothrix epigloea</name>
    <dbReference type="NCBI Taxonomy" id="1892477"/>
    <lineage>
        <taxon>Eukaryota</taxon>
        <taxon>Fungi</taxon>
        <taxon>Dikarya</taxon>
        <taxon>Ascomycota</taxon>
        <taxon>Pezizomycotina</taxon>
        <taxon>Sordariomycetes</taxon>
        <taxon>Sordariomycetidae</taxon>
        <taxon>Ophiostomatales</taxon>
        <taxon>Ophiostomataceae</taxon>
        <taxon>Sporothrix</taxon>
    </lineage>
</organism>
<sequence length="316" mass="34651">MSTRRALRGGCQCGRNVYVVQPPPDSVEVARLLFDPTPSHRTSLASPLPAYLRVPLAWYHSTTLPHFSDETQSMIHRSYEHPIPGGAISSTSTRRHFCGFCGTPLSFWSETPQPEADYIRLTLGSLRPDDLDELDEWTGAADESEEAEDGGDEGGGDGDENRDSNNATAESPKSGRPGDGALDRILSTTGIPWFDSFVEGSRLGRHLLRQQRLQLKQRNARASGARVRRHDVGSAQSADGSVRVEWEVREWIEGDDGEQDEEGEEEEEDKKDAEHGSMDIRAGNVTSTRSSEPSPAKRARLGDAESEGGVGSMDME</sequence>
<feature type="compositionally biased region" description="Acidic residues" evidence="1">
    <location>
        <begin position="253"/>
        <end position="269"/>
    </location>
</feature>
<reference evidence="2 3" key="1">
    <citation type="submission" date="2024-01" db="EMBL/GenBank/DDBJ databases">
        <authorList>
            <person name="Allen C."/>
            <person name="Tagirdzhanova G."/>
        </authorList>
    </citation>
    <scope>NUCLEOTIDE SEQUENCE [LARGE SCALE GENOMIC DNA]</scope>
    <source>
        <strain evidence="2 3">CBS 119000</strain>
    </source>
</reference>
<keyword evidence="3" id="KW-1185">Reference proteome</keyword>
<feature type="compositionally biased region" description="Acidic residues" evidence="1">
    <location>
        <begin position="139"/>
        <end position="160"/>
    </location>
</feature>
<evidence type="ECO:0000313" key="2">
    <source>
        <dbReference type="EMBL" id="CAK7266627.1"/>
    </source>
</evidence>
<feature type="region of interest" description="Disordered" evidence="1">
    <location>
        <begin position="139"/>
        <end position="183"/>
    </location>
</feature>
<feature type="compositionally biased region" description="Polar residues" evidence="1">
    <location>
        <begin position="284"/>
        <end position="293"/>
    </location>
</feature>
<dbReference type="EMBL" id="CAWUON010000020">
    <property type="protein sequence ID" value="CAK7266627.1"/>
    <property type="molecule type" value="Genomic_DNA"/>
</dbReference>